<sequence length="509" mass="55870">MAHAIMVVGTSSNVGKSAICTAFCKILTDAGYRVAPFKAQNMSLNAAVTPSGAEIGRAQAVQAEACGIEPNEHMNPVLLKPTAFNASQVVLQGQVYGTKTTESYFREQRQAIWARVEESYHLLERNFDVIVIEGAGSPVEINLKEHDIANMRVAEMADADVILVADIDRGGVFASVIGTLALLTPTERARVKGIIVNKFRGDASLFIQGVRMLEEAAGVPVLGVVPYVPDIGIDEEDSLGLEGERYRPGDRVHDDVLHLGVIQVPHISNFNDFDPLYRAPGVSIRFCQRPQDAADCQAVILPGTKNTIDDLRWLRERGFFEAIWHAFANGAAVVGICGGYQMLGVEVEDPLGVESQQSWSPGLHLLPVRTVMASNKATYQAAGRTTLYSSLPVSGYEIHMGETTPLVGVQPFARIARRNEDILRDDGAVWHEGRVIGTYLHGVFDNDGFREAWLKSIRLRFGLDQRVTGETNYRERRWHAICHFADVVRAHIDTSTICAWIRHGTASNG</sequence>
<dbReference type="InterPro" id="IPR033949">
    <property type="entry name" value="CobQ_GATase1"/>
</dbReference>
<feature type="active site" evidence="4">
    <location>
        <position position="441"/>
    </location>
</feature>
<dbReference type="Proteomes" id="UP000294581">
    <property type="component" value="Unassembled WGS sequence"/>
</dbReference>
<reference evidence="7 8" key="1">
    <citation type="submission" date="2019-03" db="EMBL/GenBank/DDBJ databases">
        <title>Genomic Encyclopedia of Type Strains, Phase IV (KMG-IV): sequencing the most valuable type-strain genomes for metagenomic binning, comparative biology and taxonomic classification.</title>
        <authorList>
            <person name="Goeker M."/>
        </authorList>
    </citation>
    <scope>NUCLEOTIDE SEQUENCE [LARGE SCALE GENOMIC DNA]</scope>
    <source>
        <strain evidence="7 8">DSM 17974</strain>
    </source>
</reference>
<dbReference type="PANTHER" id="PTHR21343">
    <property type="entry name" value="DETHIOBIOTIN SYNTHETASE"/>
    <property type="match status" value="1"/>
</dbReference>
<dbReference type="InterPro" id="IPR002586">
    <property type="entry name" value="CobQ/CobB/MinD/ParA_Nub-bd_dom"/>
</dbReference>
<dbReference type="AlphaFoldDB" id="A0A4R8LST5"/>
<comment type="pathway">
    <text evidence="1 4">Cofactor biosynthesis; adenosylcobalamin biosynthesis.</text>
</comment>
<evidence type="ECO:0000256" key="4">
    <source>
        <dbReference type="HAMAP-Rule" id="MF_00028"/>
    </source>
</evidence>
<protein>
    <recommendedName>
        <fullName evidence="4">Cobyric acid synthase</fullName>
    </recommendedName>
</protein>
<dbReference type="Pfam" id="PF01656">
    <property type="entry name" value="CbiA"/>
    <property type="match status" value="1"/>
</dbReference>
<dbReference type="InterPro" id="IPR029062">
    <property type="entry name" value="Class_I_gatase-like"/>
</dbReference>
<dbReference type="CDD" id="cd05389">
    <property type="entry name" value="CobQ_N"/>
    <property type="match status" value="1"/>
</dbReference>
<dbReference type="InterPro" id="IPR027417">
    <property type="entry name" value="P-loop_NTPase"/>
</dbReference>
<name>A0A4R8LST5_9BACL</name>
<dbReference type="Gene3D" id="3.40.50.880">
    <property type="match status" value="1"/>
</dbReference>
<evidence type="ECO:0000256" key="2">
    <source>
        <dbReference type="ARBA" id="ARBA00022573"/>
    </source>
</evidence>
<gene>
    <name evidence="4" type="primary">cobQ</name>
    <name evidence="7" type="ORF">C7445_102194</name>
</gene>
<dbReference type="PANTHER" id="PTHR21343:SF1">
    <property type="entry name" value="COBYRIC ACID SYNTHASE"/>
    <property type="match status" value="1"/>
</dbReference>
<keyword evidence="3 4" id="KW-0315">Glutamine amidotransferase</keyword>
<evidence type="ECO:0000259" key="6">
    <source>
        <dbReference type="Pfam" id="PF07685"/>
    </source>
</evidence>
<evidence type="ECO:0000259" key="5">
    <source>
        <dbReference type="Pfam" id="PF01656"/>
    </source>
</evidence>
<dbReference type="SUPFAM" id="SSF52317">
    <property type="entry name" value="Class I glutamine amidotransferase-like"/>
    <property type="match status" value="1"/>
</dbReference>
<dbReference type="HAMAP" id="MF_00028">
    <property type="entry name" value="CobQ"/>
    <property type="match status" value="1"/>
</dbReference>
<dbReference type="InterPro" id="IPR011698">
    <property type="entry name" value="GATase_3"/>
</dbReference>
<feature type="active site" description="Nucleophile" evidence="4">
    <location>
        <position position="337"/>
    </location>
</feature>
<dbReference type="GO" id="GO:0009236">
    <property type="term" value="P:cobalamin biosynthetic process"/>
    <property type="evidence" value="ECO:0007669"/>
    <property type="project" value="UniProtKB-UniRule"/>
</dbReference>
<evidence type="ECO:0000313" key="7">
    <source>
        <dbReference type="EMBL" id="TDY50634.1"/>
    </source>
</evidence>
<comment type="caution">
    <text evidence="7">The sequence shown here is derived from an EMBL/GenBank/DDBJ whole genome shotgun (WGS) entry which is preliminary data.</text>
</comment>
<organism evidence="7 8">
    <name type="scientific">Alicyclobacillus sacchari</name>
    <dbReference type="NCBI Taxonomy" id="392010"/>
    <lineage>
        <taxon>Bacteria</taxon>
        <taxon>Bacillati</taxon>
        <taxon>Bacillota</taxon>
        <taxon>Bacilli</taxon>
        <taxon>Bacillales</taxon>
        <taxon>Alicyclobacillaceae</taxon>
        <taxon>Alicyclobacillus</taxon>
    </lineage>
</organism>
<dbReference type="Gene3D" id="3.40.50.300">
    <property type="entry name" value="P-loop containing nucleotide triphosphate hydrolases"/>
    <property type="match status" value="1"/>
</dbReference>
<feature type="domain" description="CobQ/CobB/MinD/ParA nucleotide binding" evidence="5">
    <location>
        <begin position="5"/>
        <end position="231"/>
    </location>
</feature>
<dbReference type="EMBL" id="SORF01000002">
    <property type="protein sequence ID" value="TDY50634.1"/>
    <property type="molecule type" value="Genomic_DNA"/>
</dbReference>
<dbReference type="GO" id="GO:0003824">
    <property type="term" value="F:catalytic activity"/>
    <property type="evidence" value="ECO:0007669"/>
    <property type="project" value="InterPro"/>
</dbReference>
<comment type="similarity">
    <text evidence="4">Belongs to the CobB/CobQ family. CobQ subfamily.</text>
</comment>
<keyword evidence="8" id="KW-1185">Reference proteome</keyword>
<keyword evidence="2 4" id="KW-0169">Cobalamin biosynthesis</keyword>
<dbReference type="Pfam" id="PF07685">
    <property type="entry name" value="GATase_3"/>
    <property type="match status" value="1"/>
</dbReference>
<dbReference type="InterPro" id="IPR004459">
    <property type="entry name" value="CobQ_synth"/>
</dbReference>
<evidence type="ECO:0000313" key="8">
    <source>
        <dbReference type="Proteomes" id="UP000294581"/>
    </source>
</evidence>
<evidence type="ECO:0000256" key="3">
    <source>
        <dbReference type="ARBA" id="ARBA00022962"/>
    </source>
</evidence>
<comment type="function">
    <text evidence="4">Catalyzes amidations at positions B, D, E, and G on adenosylcobyrinic A,C-diamide. NH(2) groups are provided by glutamine, and one molecule of ATP is hydrogenolyzed for each amidation.</text>
</comment>
<dbReference type="UniPathway" id="UPA00148"/>
<dbReference type="NCBIfam" id="TIGR00313">
    <property type="entry name" value="cobQ"/>
    <property type="match status" value="1"/>
</dbReference>
<dbReference type="GO" id="GO:0015420">
    <property type="term" value="F:ABC-type vitamin B12 transporter activity"/>
    <property type="evidence" value="ECO:0007669"/>
    <property type="project" value="UniProtKB-UniRule"/>
</dbReference>
<dbReference type="PROSITE" id="PS51274">
    <property type="entry name" value="GATASE_COBBQ"/>
    <property type="match status" value="1"/>
</dbReference>
<dbReference type="OrthoDB" id="9808302at2"/>
<dbReference type="CDD" id="cd01750">
    <property type="entry name" value="GATase1_CobQ"/>
    <property type="match status" value="1"/>
</dbReference>
<feature type="domain" description="CobB/CobQ-like glutamine amidotransferase" evidence="6">
    <location>
        <begin position="260"/>
        <end position="448"/>
    </location>
</feature>
<dbReference type="RefSeq" id="WP_134158567.1">
    <property type="nucleotide sequence ID" value="NZ_SORF01000002.1"/>
</dbReference>
<dbReference type="NCBIfam" id="NF001989">
    <property type="entry name" value="PRK00784.1"/>
    <property type="match status" value="1"/>
</dbReference>
<accession>A0A4R8LST5</accession>
<dbReference type="InterPro" id="IPR047045">
    <property type="entry name" value="CobQ_N"/>
</dbReference>
<dbReference type="SUPFAM" id="SSF52540">
    <property type="entry name" value="P-loop containing nucleoside triphosphate hydrolases"/>
    <property type="match status" value="1"/>
</dbReference>
<proteinExistence type="inferred from homology"/>
<evidence type="ECO:0000256" key="1">
    <source>
        <dbReference type="ARBA" id="ARBA00004953"/>
    </source>
</evidence>